<dbReference type="FunFam" id="3.20.20.80:FF:000064">
    <property type="entry name" value="Oligo-1,6-glucosidase"/>
    <property type="match status" value="2"/>
</dbReference>
<evidence type="ECO:0000259" key="7">
    <source>
        <dbReference type="SMART" id="SM00642"/>
    </source>
</evidence>
<evidence type="ECO:0000313" key="8">
    <source>
        <dbReference type="EMBL" id="TWH78897.1"/>
    </source>
</evidence>
<dbReference type="InterPro" id="IPR006047">
    <property type="entry name" value="GH13_cat_dom"/>
</dbReference>
<gene>
    <name evidence="8" type="ORF">IQ19_05096</name>
</gene>
<reference evidence="8 9" key="1">
    <citation type="journal article" date="2015" name="Stand. Genomic Sci.">
        <title>Genomic Encyclopedia of Bacterial and Archaeal Type Strains, Phase III: the genomes of soil and plant-associated and newly described type strains.</title>
        <authorList>
            <person name="Whitman W.B."/>
            <person name="Woyke T."/>
            <person name="Klenk H.P."/>
            <person name="Zhou Y."/>
            <person name="Lilburn T.G."/>
            <person name="Beck B.J."/>
            <person name="De Vos P."/>
            <person name="Vandamme P."/>
            <person name="Eisen J.A."/>
            <person name="Garrity G."/>
            <person name="Hugenholtz P."/>
            <person name="Kyrpides N.C."/>
        </authorList>
    </citation>
    <scope>NUCLEOTIDE SEQUENCE [LARGE SCALE GENOMIC DNA]</scope>
    <source>
        <strain evidence="8 9">CGMCC 1.10115</strain>
    </source>
</reference>
<dbReference type="GO" id="GO:0004556">
    <property type="term" value="F:alpha-amylase activity"/>
    <property type="evidence" value="ECO:0007669"/>
    <property type="project" value="TreeGrafter"/>
</dbReference>
<dbReference type="AlphaFoldDB" id="A0A562J6Z2"/>
<evidence type="ECO:0000256" key="1">
    <source>
        <dbReference type="ARBA" id="ARBA00004496"/>
    </source>
</evidence>
<evidence type="ECO:0000256" key="4">
    <source>
        <dbReference type="ARBA" id="ARBA00023295"/>
    </source>
</evidence>
<dbReference type="Pfam" id="PF00128">
    <property type="entry name" value="Alpha-amylase"/>
    <property type="match status" value="1"/>
</dbReference>
<evidence type="ECO:0000256" key="6">
    <source>
        <dbReference type="ARBA" id="ARBA00038939"/>
    </source>
</evidence>
<dbReference type="Gene3D" id="3.20.20.80">
    <property type="entry name" value="Glycosidases"/>
    <property type="match status" value="1"/>
</dbReference>
<dbReference type="RefSeq" id="WP_144546104.1">
    <property type="nucleotide sequence ID" value="NZ_CBCSDC010000040.1"/>
</dbReference>
<dbReference type="GeneID" id="65406160"/>
<dbReference type="InterPro" id="IPR013780">
    <property type="entry name" value="Glyco_hydro_b"/>
</dbReference>
<dbReference type="Gene3D" id="3.90.400.10">
    <property type="entry name" value="Oligo-1,6-glucosidase, Domain 2"/>
    <property type="match status" value="1"/>
</dbReference>
<dbReference type="NCBIfam" id="NF008183">
    <property type="entry name" value="PRK10933.1"/>
    <property type="match status" value="1"/>
</dbReference>
<dbReference type="SUPFAM" id="SSF51011">
    <property type="entry name" value="Glycosyl hydrolase domain"/>
    <property type="match status" value="1"/>
</dbReference>
<accession>A0A562J6Z2</accession>
<dbReference type="SMART" id="SM00642">
    <property type="entry name" value="Aamy"/>
    <property type="match status" value="1"/>
</dbReference>
<dbReference type="FunFam" id="2.60.40.1180:FF:000007">
    <property type="entry name" value="Sucrose isomerase"/>
    <property type="match status" value="1"/>
</dbReference>
<dbReference type="EC" id="3.2.1.10" evidence="6"/>
<evidence type="ECO:0000256" key="2">
    <source>
        <dbReference type="ARBA" id="ARBA00008061"/>
    </source>
</evidence>
<dbReference type="GO" id="GO:0004574">
    <property type="term" value="F:oligo-1,6-glucosidase activity"/>
    <property type="evidence" value="ECO:0007669"/>
    <property type="project" value="UniProtKB-EC"/>
</dbReference>
<feature type="domain" description="Glycosyl hydrolase family 13 catalytic" evidence="7">
    <location>
        <begin position="13"/>
        <end position="404"/>
    </location>
</feature>
<comment type="similarity">
    <text evidence="2">Belongs to the glycosyl hydrolase 13 family.</text>
</comment>
<comment type="caution">
    <text evidence="8">The sequence shown here is derived from an EMBL/GenBank/DDBJ whole genome shotgun (WGS) entry which is preliminary data.</text>
</comment>
<dbReference type="EMBL" id="VLKI01000026">
    <property type="protein sequence ID" value="TWH78897.1"/>
    <property type="molecule type" value="Genomic_DNA"/>
</dbReference>
<dbReference type="FunFam" id="3.90.400.10:FF:000002">
    <property type="entry name" value="Sucrose isomerase"/>
    <property type="match status" value="1"/>
</dbReference>
<organism evidence="8 9">
    <name type="scientific">Cytobacillus oceanisediminis</name>
    <dbReference type="NCBI Taxonomy" id="665099"/>
    <lineage>
        <taxon>Bacteria</taxon>
        <taxon>Bacillati</taxon>
        <taxon>Bacillota</taxon>
        <taxon>Bacilli</taxon>
        <taxon>Bacillales</taxon>
        <taxon>Bacillaceae</taxon>
        <taxon>Cytobacillus</taxon>
    </lineage>
</organism>
<keyword evidence="9" id="KW-1185">Reference proteome</keyword>
<dbReference type="SUPFAM" id="SSF51445">
    <property type="entry name" value="(Trans)glycosidases"/>
    <property type="match status" value="1"/>
</dbReference>
<dbReference type="PANTHER" id="PTHR10357">
    <property type="entry name" value="ALPHA-AMYLASE FAMILY MEMBER"/>
    <property type="match status" value="1"/>
</dbReference>
<keyword evidence="4" id="KW-0326">Glycosidase</keyword>
<evidence type="ECO:0000256" key="3">
    <source>
        <dbReference type="ARBA" id="ARBA00022801"/>
    </source>
</evidence>
<evidence type="ECO:0000313" key="9">
    <source>
        <dbReference type="Proteomes" id="UP000318667"/>
    </source>
</evidence>
<comment type="catalytic activity">
    <reaction evidence="5">
        <text>Hydrolysis of (1-&gt;6)-alpha-D-glucosidic linkages in some oligosaccharides produced from starch and glycogen by alpha-amylase, and in isomaltose.</text>
        <dbReference type="EC" id="3.2.1.10"/>
    </reaction>
</comment>
<dbReference type="GO" id="GO:0005737">
    <property type="term" value="C:cytoplasm"/>
    <property type="evidence" value="ECO:0007669"/>
    <property type="project" value="UniProtKB-SubCell"/>
</dbReference>
<evidence type="ECO:0000256" key="5">
    <source>
        <dbReference type="ARBA" id="ARBA00036217"/>
    </source>
</evidence>
<protein>
    <recommendedName>
        <fullName evidence="6">oligo-1,6-glucosidase</fullName>
        <ecNumber evidence="6">3.2.1.10</ecNumber>
    </recommendedName>
</protein>
<dbReference type="Proteomes" id="UP000318667">
    <property type="component" value="Unassembled WGS sequence"/>
</dbReference>
<proteinExistence type="inferred from homology"/>
<comment type="subcellular location">
    <subcellularLocation>
        <location evidence="1">Cytoplasm</location>
    </subcellularLocation>
</comment>
<dbReference type="PANTHER" id="PTHR10357:SF184">
    <property type="entry name" value="OLIGO-1,6-GLUCOSIDASE 1"/>
    <property type="match status" value="1"/>
</dbReference>
<dbReference type="InterPro" id="IPR045857">
    <property type="entry name" value="O16G_dom_2"/>
</dbReference>
<sequence length="546" mass="64621">MKKTWWKEAVVYQVYWRSFYDSNGDGIGDLEGLLSKLNYIKELGADVIWLNPMYESPDKDNGYDISDYYKVMEKAGDMQTVERLVSEVHKLGMKIIMDLVVNHTSDQHPWFLESRSSKDNPKRDWYIWKDAKDEKEPNNWRSYFTPSPWEWDVKTGQYYFHSFASEQPDLNWENLEVREEIYRIMRFWLDKGIDGFRMDVINLLAKEKGYKDAEDPYDLSYLGNNPGIHEYLQEMNREVLRYYDIMTVGEIPFVTPEDGLLYVGENRNELHTLFHFQVADDMRVWDMLRYKEIQKLWYEGLKGKGWNSQFLNNHDHTRQVTRYGNDGKYRAESAKLLATLVHTLPGTPYIFQGEEIGMTGVCFEDIEDYQDIAMKNKYREQVGLGEAPDKVLRDLQPLSRDNSRTPVQWDVSENAGFTKGVPWIKVNPNYTVINVKEELKNPDSVLHYYKKLIALRKENEVMVYGDYDDLSEGNLELYIYTRTLDEVTWLIVLNHSENINKVNWPEKLGVRDKELLLWNYSSMANDESDSKMILRPFESRIYQIAR</sequence>
<keyword evidence="3" id="KW-0378">Hydrolase</keyword>
<dbReference type="Gene3D" id="2.60.40.1180">
    <property type="entry name" value="Golgi alpha-mannosidase II"/>
    <property type="match status" value="1"/>
</dbReference>
<dbReference type="OrthoDB" id="9805159at2"/>
<name>A0A562J6Z2_9BACI</name>
<dbReference type="InterPro" id="IPR017853">
    <property type="entry name" value="GH"/>
</dbReference>
<dbReference type="CDD" id="cd11333">
    <property type="entry name" value="AmyAc_SI_OligoGlu_DGase"/>
    <property type="match status" value="1"/>
</dbReference>
<dbReference type="GO" id="GO:0009313">
    <property type="term" value="P:oligosaccharide catabolic process"/>
    <property type="evidence" value="ECO:0007669"/>
    <property type="project" value="TreeGrafter"/>
</dbReference>